<dbReference type="PANTHER" id="PTHR11811">
    <property type="entry name" value="6-PHOSPHOGLUCONATE DEHYDROGENASE"/>
    <property type="match status" value="1"/>
</dbReference>
<dbReference type="Gene3D" id="3.40.50.720">
    <property type="entry name" value="NAD(P)-binding Rossmann-like Domain"/>
    <property type="match status" value="1"/>
</dbReference>
<dbReference type="InterPro" id="IPR015815">
    <property type="entry name" value="HIBADH-related"/>
</dbReference>
<dbReference type="Pfam" id="PF03446">
    <property type="entry name" value="NAD_binding_2"/>
    <property type="match status" value="1"/>
</dbReference>
<evidence type="ECO:0000256" key="3">
    <source>
        <dbReference type="ARBA" id="ARBA00023064"/>
    </source>
</evidence>
<evidence type="ECO:0000313" key="5">
    <source>
        <dbReference type="EMBL" id="VAX12884.1"/>
    </source>
</evidence>
<dbReference type="GO" id="GO:0019521">
    <property type="term" value="P:D-gluconate metabolic process"/>
    <property type="evidence" value="ECO:0007669"/>
    <property type="project" value="UniProtKB-KW"/>
</dbReference>
<keyword evidence="2 5" id="KW-0560">Oxidoreductase</keyword>
<dbReference type="InterPro" id="IPR008927">
    <property type="entry name" value="6-PGluconate_DH-like_C_sf"/>
</dbReference>
<dbReference type="Gene3D" id="1.10.1040.10">
    <property type="entry name" value="N-(1-d-carboxylethyl)-l-norvaline Dehydrogenase, domain 2"/>
    <property type="match status" value="1"/>
</dbReference>
<gene>
    <name evidence="5" type="ORF">MNBD_GAMMA24-1373</name>
</gene>
<dbReference type="PRINTS" id="PR00076">
    <property type="entry name" value="6PGDHDRGNASE"/>
</dbReference>
<dbReference type="InterPro" id="IPR006114">
    <property type="entry name" value="6PGDH_C"/>
</dbReference>
<dbReference type="EC" id="1.1.1.44" evidence="5"/>
<dbReference type="EMBL" id="UOFZ01000067">
    <property type="protein sequence ID" value="VAX12884.1"/>
    <property type="molecule type" value="Genomic_DNA"/>
</dbReference>
<dbReference type="SUPFAM" id="SSF48179">
    <property type="entry name" value="6-phosphogluconate dehydrogenase C-terminal domain-like"/>
    <property type="match status" value="1"/>
</dbReference>
<keyword evidence="3" id="KW-0311">Gluconate utilization</keyword>
<evidence type="ECO:0000259" key="4">
    <source>
        <dbReference type="SMART" id="SM01350"/>
    </source>
</evidence>
<proteinExistence type="inferred from homology"/>
<dbReference type="PROSITE" id="PS00895">
    <property type="entry name" value="3_HYDROXYISOBUT_DH"/>
    <property type="match status" value="1"/>
</dbReference>
<dbReference type="GO" id="GO:0004616">
    <property type="term" value="F:phosphogluconate dehydrogenase (decarboxylating) activity"/>
    <property type="evidence" value="ECO:0007669"/>
    <property type="project" value="UniProtKB-EC"/>
</dbReference>
<sequence>MRIALIGLGKMGANMARRLSRGGIEVVGYNRSPDIVSQLEKEEGLLPAASLEKAIVQLPSPHIVWLMLPSGEVTESVIESLSGILSSGDILIDGGNANYHDSQRRAAQLAPKGIGFVDAGTSGGVWGLDNGYCMMVGGDETHVKAIEPLLKILAPAENKGWAHVGPAGAGHFTKMVHNGIEYGMMQAMAEGFSLLQGKPEFQIDLAEVAEIWRHGSVVRSWLLDLTAEFLSEDQKLENISAYVADSGEGRWTAEESIAQGTPTPVMTLALLMRFASQKQEGYGNKMLAMMRNAFGGHGFKNKG</sequence>
<dbReference type="SMART" id="SM01350">
    <property type="entry name" value="6PGD"/>
    <property type="match status" value="1"/>
</dbReference>
<dbReference type="InterPro" id="IPR006183">
    <property type="entry name" value="Pgluconate_DH"/>
</dbReference>
<feature type="domain" description="6-phosphogluconate dehydrogenase C-terminal" evidence="4">
    <location>
        <begin position="170"/>
        <end position="303"/>
    </location>
</feature>
<dbReference type="InterPro" id="IPR002204">
    <property type="entry name" value="3-OH-isobutyrate_DH-rel_CS"/>
</dbReference>
<comment type="similarity">
    <text evidence="1">Belongs to the 6-phosphogluconate dehydrogenase family.</text>
</comment>
<dbReference type="GO" id="GO:0006098">
    <property type="term" value="P:pentose-phosphate shunt"/>
    <property type="evidence" value="ECO:0007669"/>
    <property type="project" value="InterPro"/>
</dbReference>
<dbReference type="InterPro" id="IPR006115">
    <property type="entry name" value="6PGDH_NADP-bd"/>
</dbReference>
<reference evidence="5" key="1">
    <citation type="submission" date="2018-06" db="EMBL/GenBank/DDBJ databases">
        <authorList>
            <person name="Zhirakovskaya E."/>
        </authorList>
    </citation>
    <scope>NUCLEOTIDE SEQUENCE</scope>
</reference>
<organism evidence="5">
    <name type="scientific">hydrothermal vent metagenome</name>
    <dbReference type="NCBI Taxonomy" id="652676"/>
    <lineage>
        <taxon>unclassified sequences</taxon>
        <taxon>metagenomes</taxon>
        <taxon>ecological metagenomes</taxon>
    </lineage>
</organism>
<dbReference type="GO" id="GO:0050661">
    <property type="term" value="F:NADP binding"/>
    <property type="evidence" value="ECO:0007669"/>
    <property type="project" value="InterPro"/>
</dbReference>
<dbReference type="InterPro" id="IPR036291">
    <property type="entry name" value="NAD(P)-bd_dom_sf"/>
</dbReference>
<name>A0A3B1BM56_9ZZZZ</name>
<dbReference type="SUPFAM" id="SSF51735">
    <property type="entry name" value="NAD(P)-binding Rossmann-fold domains"/>
    <property type="match status" value="1"/>
</dbReference>
<protein>
    <submittedName>
        <fullName evidence="5">6-phosphogluconate dehydrogenase, decarboxylating</fullName>
        <ecNumber evidence="5">1.1.1.44</ecNumber>
    </submittedName>
</protein>
<dbReference type="NCBIfam" id="NF007161">
    <property type="entry name" value="PRK09599.1"/>
    <property type="match status" value="1"/>
</dbReference>
<dbReference type="NCBIfam" id="TIGR00872">
    <property type="entry name" value="gnd_rel"/>
    <property type="match status" value="1"/>
</dbReference>
<dbReference type="AlphaFoldDB" id="A0A3B1BM56"/>
<evidence type="ECO:0000256" key="2">
    <source>
        <dbReference type="ARBA" id="ARBA00023002"/>
    </source>
</evidence>
<dbReference type="PIRSF" id="PIRSF000103">
    <property type="entry name" value="HIBADH"/>
    <property type="match status" value="1"/>
</dbReference>
<dbReference type="InterPro" id="IPR013328">
    <property type="entry name" value="6PGD_dom2"/>
</dbReference>
<dbReference type="InterPro" id="IPR004849">
    <property type="entry name" value="6DGDH_YqeC"/>
</dbReference>
<accession>A0A3B1BM56</accession>
<dbReference type="Pfam" id="PF00393">
    <property type="entry name" value="6PGD"/>
    <property type="match status" value="1"/>
</dbReference>
<evidence type="ECO:0000256" key="1">
    <source>
        <dbReference type="ARBA" id="ARBA00008419"/>
    </source>
</evidence>